<dbReference type="RefSeq" id="XP_067512459.1">
    <property type="nucleotide sequence ID" value="XM_067656358.1"/>
</dbReference>
<name>I1BLI3_RHIO9</name>
<dbReference type="VEuPathDB" id="FungiDB:RO3G_01767"/>
<organism evidence="1 2">
    <name type="scientific">Rhizopus delemar (strain RA 99-880 / ATCC MYA-4621 / FGSC 9543 / NRRL 43880)</name>
    <name type="common">Mucormycosis agent</name>
    <name type="synonym">Rhizopus arrhizus var. delemar</name>
    <dbReference type="NCBI Taxonomy" id="246409"/>
    <lineage>
        <taxon>Eukaryota</taxon>
        <taxon>Fungi</taxon>
        <taxon>Fungi incertae sedis</taxon>
        <taxon>Mucoromycota</taxon>
        <taxon>Mucoromycotina</taxon>
        <taxon>Mucoromycetes</taxon>
        <taxon>Mucorales</taxon>
        <taxon>Mucorineae</taxon>
        <taxon>Rhizopodaceae</taxon>
        <taxon>Rhizopus</taxon>
    </lineage>
</organism>
<reference evidence="1 2" key="1">
    <citation type="journal article" date="2009" name="PLoS Genet.">
        <title>Genomic analysis of the basal lineage fungus Rhizopus oryzae reveals a whole-genome duplication.</title>
        <authorList>
            <person name="Ma L.-J."/>
            <person name="Ibrahim A.S."/>
            <person name="Skory C."/>
            <person name="Grabherr M.G."/>
            <person name="Burger G."/>
            <person name="Butler M."/>
            <person name="Elias M."/>
            <person name="Idnurm A."/>
            <person name="Lang B.F."/>
            <person name="Sone T."/>
            <person name="Abe A."/>
            <person name="Calvo S.E."/>
            <person name="Corrochano L.M."/>
            <person name="Engels R."/>
            <person name="Fu J."/>
            <person name="Hansberg W."/>
            <person name="Kim J.-M."/>
            <person name="Kodira C.D."/>
            <person name="Koehrsen M.J."/>
            <person name="Liu B."/>
            <person name="Miranda-Saavedra D."/>
            <person name="O'Leary S."/>
            <person name="Ortiz-Castellanos L."/>
            <person name="Poulter R."/>
            <person name="Rodriguez-Romero J."/>
            <person name="Ruiz-Herrera J."/>
            <person name="Shen Y.-Q."/>
            <person name="Zeng Q."/>
            <person name="Galagan J."/>
            <person name="Birren B.W."/>
            <person name="Cuomo C.A."/>
            <person name="Wickes B.L."/>
        </authorList>
    </citation>
    <scope>NUCLEOTIDE SEQUENCE [LARGE SCALE GENOMIC DNA]</scope>
    <source>
        <strain evidence="2">RA 99-880 / ATCC MYA-4621 / FGSC 9543 / NRRL 43880</strain>
    </source>
</reference>
<dbReference type="Proteomes" id="UP000009138">
    <property type="component" value="Unassembled WGS sequence"/>
</dbReference>
<gene>
    <name evidence="1" type="ORF">RO3G_01767</name>
</gene>
<keyword evidence="2" id="KW-1185">Reference proteome</keyword>
<dbReference type="AlphaFoldDB" id="I1BLI3"/>
<protein>
    <submittedName>
        <fullName evidence="1">Uncharacterized protein</fullName>
    </submittedName>
</protein>
<dbReference type="EMBL" id="CH476732">
    <property type="protein sequence ID" value="EIE77063.1"/>
    <property type="molecule type" value="Genomic_DNA"/>
</dbReference>
<evidence type="ECO:0000313" key="1">
    <source>
        <dbReference type="EMBL" id="EIE77063.1"/>
    </source>
</evidence>
<accession>I1BLI3</accession>
<sequence length="56" mass="6004">MSQAKVPQGFTNDIILSHIFPKLGQSPALFKIGTSIKVGFAHHAGRDTNTVDAQDP</sequence>
<dbReference type="InParanoid" id="I1BLI3"/>
<evidence type="ECO:0000313" key="2">
    <source>
        <dbReference type="Proteomes" id="UP000009138"/>
    </source>
</evidence>
<proteinExistence type="predicted"/>
<dbReference type="GeneID" id="93608739"/>